<keyword evidence="12 19" id="KW-0133">Cell shape</keyword>
<dbReference type="GO" id="GO:0051301">
    <property type="term" value="P:cell division"/>
    <property type="evidence" value="ECO:0007669"/>
    <property type="project" value="UniProtKB-KW"/>
</dbReference>
<dbReference type="EC" id="6.3.2.8" evidence="5 19"/>
<evidence type="ECO:0000256" key="14">
    <source>
        <dbReference type="ARBA" id="ARBA00023306"/>
    </source>
</evidence>
<evidence type="ECO:0000256" key="4">
    <source>
        <dbReference type="ARBA" id="ARBA00010416"/>
    </source>
</evidence>
<dbReference type="InterPro" id="IPR004101">
    <property type="entry name" value="Mur_ligase_C"/>
</dbReference>
<evidence type="ECO:0000259" key="22">
    <source>
        <dbReference type="Pfam" id="PF08245"/>
    </source>
</evidence>
<keyword evidence="13 19" id="KW-0573">Peptidoglycan synthesis</keyword>
<name>A0A7Z2YCQ2_9VIBR</name>
<dbReference type="InterPro" id="IPR050061">
    <property type="entry name" value="MurCDEF_pg_biosynth"/>
</dbReference>
<keyword evidence="7 19" id="KW-0963">Cytoplasm</keyword>
<dbReference type="EMBL" id="CP047475">
    <property type="protein sequence ID" value="QIA62523.1"/>
    <property type="molecule type" value="Genomic_DNA"/>
</dbReference>
<evidence type="ECO:0000256" key="19">
    <source>
        <dbReference type="HAMAP-Rule" id="MF_00046"/>
    </source>
</evidence>
<evidence type="ECO:0000256" key="7">
    <source>
        <dbReference type="ARBA" id="ARBA00022490"/>
    </source>
</evidence>
<dbReference type="PANTHER" id="PTHR43445:SF3">
    <property type="entry name" value="UDP-N-ACETYLMURAMATE--L-ALANINE LIGASE"/>
    <property type="match status" value="1"/>
</dbReference>
<dbReference type="GO" id="GO:0071555">
    <property type="term" value="P:cell wall organization"/>
    <property type="evidence" value="ECO:0007669"/>
    <property type="project" value="UniProtKB-KW"/>
</dbReference>
<keyword evidence="15 19" id="KW-0961">Cell wall biogenesis/degradation</keyword>
<evidence type="ECO:0000256" key="15">
    <source>
        <dbReference type="ARBA" id="ARBA00023316"/>
    </source>
</evidence>
<dbReference type="GO" id="GO:0008360">
    <property type="term" value="P:regulation of cell shape"/>
    <property type="evidence" value="ECO:0007669"/>
    <property type="project" value="UniProtKB-KW"/>
</dbReference>
<dbReference type="Gene3D" id="3.40.1190.10">
    <property type="entry name" value="Mur-like, catalytic domain"/>
    <property type="match status" value="1"/>
</dbReference>
<dbReference type="InterPro" id="IPR005758">
    <property type="entry name" value="UDP-N-AcMur_Ala_ligase_MurC"/>
</dbReference>
<sequence>MTIQYKQDLAQIRAMVPEMRRVKCIHFIGIGGAGMSGIAEVLLNEGYQITGSDIARNAVTQRLEDKGATIFIGHQQENVAQASVVVVSTAINEENPEIVAAREARIPVVRRAEMLAELMRFRHGIAVAGTHGKTTTTALVTQIYSEAGLDPTFVNGGLVKSAGTNARLGSSRILIAEADESDASFLHLQPMVSIVTNIEADHMDTYGGDFQTLKQTFIDFLHNLPFYGQAIMCVDDEVVRELIPQVSRQVITYGFSEDADVKITNYRQDGQQGKFVVTRKDRADLEITLNIPGRHNALNAAAAIAVATEDDISDEAILAAMVGTQGTGRRFEHLGSFDSGKGNVMLVDDYGHHPTEVDVTIKAARNGWSDKRLVMIFQPHRYSRTRDLYDDFANVLEQVDVLVMLDVYSAGEQPIAGADSRSLCRTIRARGGIDPIFVAEQDALPAVLANLIQDGDLVLTQGAGDVGKVAKTLANLELNVNKMASGN</sequence>
<reference evidence="23 24" key="1">
    <citation type="submission" date="2020-01" db="EMBL/GenBank/DDBJ databases">
        <title>Whole genome and functional gene identification of agarase of Vibrio HN897.</title>
        <authorList>
            <person name="Liu Y."/>
            <person name="Zhao Z."/>
        </authorList>
    </citation>
    <scope>NUCLEOTIDE SEQUENCE [LARGE SCALE GENOMIC DNA]</scope>
    <source>
        <strain evidence="23 24">HN897</strain>
    </source>
</reference>
<dbReference type="SUPFAM" id="SSF53623">
    <property type="entry name" value="MurD-like peptide ligases, catalytic domain"/>
    <property type="match status" value="1"/>
</dbReference>
<dbReference type="GO" id="GO:0005524">
    <property type="term" value="F:ATP binding"/>
    <property type="evidence" value="ECO:0007669"/>
    <property type="project" value="UniProtKB-UniRule"/>
</dbReference>
<keyword evidence="9 19" id="KW-0132">Cell division</keyword>
<proteinExistence type="inferred from homology"/>
<keyword evidence="10 19" id="KW-0547">Nucleotide-binding</keyword>
<dbReference type="InterPro" id="IPR036615">
    <property type="entry name" value="Mur_ligase_C_dom_sf"/>
</dbReference>
<keyword evidence="11 19" id="KW-0067">ATP-binding</keyword>
<evidence type="ECO:0000256" key="8">
    <source>
        <dbReference type="ARBA" id="ARBA00022598"/>
    </source>
</evidence>
<feature type="binding site" evidence="19">
    <location>
        <begin position="129"/>
        <end position="135"/>
    </location>
    <ligand>
        <name>ATP</name>
        <dbReference type="ChEBI" id="CHEBI:30616"/>
    </ligand>
</feature>
<dbReference type="GO" id="GO:0008763">
    <property type="term" value="F:UDP-N-acetylmuramate-L-alanine ligase activity"/>
    <property type="evidence" value="ECO:0007669"/>
    <property type="project" value="UniProtKB-UniRule"/>
</dbReference>
<evidence type="ECO:0000256" key="3">
    <source>
        <dbReference type="ARBA" id="ARBA00004752"/>
    </source>
</evidence>
<evidence type="ECO:0000256" key="6">
    <source>
        <dbReference type="ARBA" id="ARBA00021749"/>
    </source>
</evidence>
<evidence type="ECO:0000256" key="5">
    <source>
        <dbReference type="ARBA" id="ARBA00012211"/>
    </source>
</evidence>
<dbReference type="FunFam" id="3.40.50.720:FF:000046">
    <property type="entry name" value="UDP-N-acetylmuramate--L-alanine ligase"/>
    <property type="match status" value="1"/>
</dbReference>
<dbReference type="KEGG" id="vas:GT360_02860"/>
<keyword evidence="14 19" id="KW-0131">Cell cycle</keyword>
<dbReference type="GO" id="GO:0009252">
    <property type="term" value="P:peptidoglycan biosynthetic process"/>
    <property type="evidence" value="ECO:0007669"/>
    <property type="project" value="UniProtKB-UniRule"/>
</dbReference>
<accession>A0A7Z2YCQ2</accession>
<evidence type="ECO:0000256" key="9">
    <source>
        <dbReference type="ARBA" id="ARBA00022618"/>
    </source>
</evidence>
<evidence type="ECO:0000313" key="24">
    <source>
        <dbReference type="Proteomes" id="UP000464262"/>
    </source>
</evidence>
<keyword evidence="24" id="KW-1185">Reference proteome</keyword>
<dbReference type="HAMAP" id="MF_00046">
    <property type="entry name" value="MurC"/>
    <property type="match status" value="1"/>
</dbReference>
<evidence type="ECO:0000256" key="1">
    <source>
        <dbReference type="ARBA" id="ARBA00003921"/>
    </source>
</evidence>
<evidence type="ECO:0000313" key="23">
    <source>
        <dbReference type="EMBL" id="QIA62523.1"/>
    </source>
</evidence>
<comment type="similarity">
    <text evidence="4 19">Belongs to the MurCDEF family.</text>
</comment>
<dbReference type="UniPathway" id="UPA00219"/>
<dbReference type="Gene3D" id="3.40.50.720">
    <property type="entry name" value="NAD(P)-binding Rossmann-like Domain"/>
    <property type="match status" value="1"/>
</dbReference>
<evidence type="ECO:0000256" key="13">
    <source>
        <dbReference type="ARBA" id="ARBA00022984"/>
    </source>
</evidence>
<feature type="domain" description="Mur ligase N-terminal catalytic" evidence="20">
    <location>
        <begin position="25"/>
        <end position="122"/>
    </location>
</feature>
<dbReference type="PANTHER" id="PTHR43445">
    <property type="entry name" value="UDP-N-ACETYLMURAMATE--L-ALANINE LIGASE-RELATED"/>
    <property type="match status" value="1"/>
</dbReference>
<evidence type="ECO:0000256" key="12">
    <source>
        <dbReference type="ARBA" id="ARBA00022960"/>
    </source>
</evidence>
<evidence type="ECO:0000259" key="21">
    <source>
        <dbReference type="Pfam" id="PF02875"/>
    </source>
</evidence>
<protein>
    <recommendedName>
        <fullName evidence="6 19">UDP-N-acetylmuramate--L-alanine ligase</fullName>
        <ecNumber evidence="5 19">6.3.2.8</ecNumber>
    </recommendedName>
    <alternativeName>
        <fullName evidence="18 19">UDP-N-acetylmuramoyl-L-alanine synthetase</fullName>
    </alternativeName>
</protein>
<dbReference type="RefSeq" id="WP_164647418.1">
    <property type="nucleotide sequence ID" value="NZ_CP047475.1"/>
</dbReference>
<dbReference type="InterPro" id="IPR036565">
    <property type="entry name" value="Mur-like_cat_sf"/>
</dbReference>
<comment type="function">
    <text evidence="1 19">Cell wall formation.</text>
</comment>
<dbReference type="Pfam" id="PF08245">
    <property type="entry name" value="Mur_ligase_M"/>
    <property type="match status" value="1"/>
</dbReference>
<comment type="catalytic activity">
    <reaction evidence="16 19">
        <text>UDP-N-acetyl-alpha-D-muramate + L-alanine + ATP = UDP-N-acetyl-alpha-D-muramoyl-L-alanine + ADP + phosphate + H(+)</text>
        <dbReference type="Rhea" id="RHEA:23372"/>
        <dbReference type="ChEBI" id="CHEBI:15378"/>
        <dbReference type="ChEBI" id="CHEBI:30616"/>
        <dbReference type="ChEBI" id="CHEBI:43474"/>
        <dbReference type="ChEBI" id="CHEBI:57972"/>
        <dbReference type="ChEBI" id="CHEBI:70757"/>
        <dbReference type="ChEBI" id="CHEBI:83898"/>
        <dbReference type="ChEBI" id="CHEBI:456216"/>
        <dbReference type="EC" id="6.3.2.8"/>
    </reaction>
</comment>
<dbReference type="FunFam" id="3.40.1190.10:FF:000001">
    <property type="entry name" value="UDP-N-acetylmuramate--L-alanine ligase"/>
    <property type="match status" value="1"/>
</dbReference>
<evidence type="ECO:0000259" key="20">
    <source>
        <dbReference type="Pfam" id="PF01225"/>
    </source>
</evidence>
<evidence type="ECO:0000256" key="16">
    <source>
        <dbReference type="ARBA" id="ARBA00047833"/>
    </source>
</evidence>
<dbReference type="Proteomes" id="UP000464262">
    <property type="component" value="Chromosome 1"/>
</dbReference>
<dbReference type="SUPFAM" id="SSF53244">
    <property type="entry name" value="MurD-like peptide ligases, peptide-binding domain"/>
    <property type="match status" value="1"/>
</dbReference>
<dbReference type="NCBIfam" id="TIGR01082">
    <property type="entry name" value="murC"/>
    <property type="match status" value="1"/>
</dbReference>
<evidence type="ECO:0000256" key="17">
    <source>
        <dbReference type="ARBA" id="ARBA00060592"/>
    </source>
</evidence>
<organism evidence="23 24">
    <name type="scientific">Vibrio astriarenae</name>
    <dbReference type="NCBI Taxonomy" id="1481923"/>
    <lineage>
        <taxon>Bacteria</taxon>
        <taxon>Pseudomonadati</taxon>
        <taxon>Pseudomonadota</taxon>
        <taxon>Gammaproteobacteria</taxon>
        <taxon>Vibrionales</taxon>
        <taxon>Vibrionaceae</taxon>
        <taxon>Vibrio</taxon>
    </lineage>
</organism>
<gene>
    <name evidence="19 23" type="primary">murC</name>
    <name evidence="23" type="ORF">GT360_02860</name>
</gene>
<dbReference type="Pfam" id="PF01225">
    <property type="entry name" value="Mur_ligase"/>
    <property type="match status" value="1"/>
</dbReference>
<dbReference type="Pfam" id="PF02875">
    <property type="entry name" value="Mur_ligase_C"/>
    <property type="match status" value="1"/>
</dbReference>
<evidence type="ECO:0000256" key="11">
    <source>
        <dbReference type="ARBA" id="ARBA00022840"/>
    </source>
</evidence>
<feature type="domain" description="Mur ligase central" evidence="22">
    <location>
        <begin position="127"/>
        <end position="307"/>
    </location>
</feature>
<comment type="pathway">
    <text evidence="17">Glycan biosynthesis.</text>
</comment>
<evidence type="ECO:0000256" key="18">
    <source>
        <dbReference type="ARBA" id="ARBA00079022"/>
    </source>
</evidence>
<keyword evidence="8 19" id="KW-0436">Ligase</keyword>
<dbReference type="AlphaFoldDB" id="A0A7Z2YCQ2"/>
<dbReference type="Gene3D" id="3.90.190.20">
    <property type="entry name" value="Mur ligase, C-terminal domain"/>
    <property type="match status" value="1"/>
</dbReference>
<comment type="subcellular location">
    <subcellularLocation>
        <location evidence="2 19">Cytoplasm</location>
    </subcellularLocation>
</comment>
<dbReference type="InterPro" id="IPR000713">
    <property type="entry name" value="Mur_ligase_N"/>
</dbReference>
<evidence type="ECO:0000256" key="10">
    <source>
        <dbReference type="ARBA" id="ARBA00022741"/>
    </source>
</evidence>
<evidence type="ECO:0000256" key="2">
    <source>
        <dbReference type="ARBA" id="ARBA00004496"/>
    </source>
</evidence>
<dbReference type="GO" id="GO:0005737">
    <property type="term" value="C:cytoplasm"/>
    <property type="evidence" value="ECO:0007669"/>
    <property type="project" value="UniProtKB-SubCell"/>
</dbReference>
<dbReference type="InterPro" id="IPR013221">
    <property type="entry name" value="Mur_ligase_cen"/>
</dbReference>
<feature type="domain" description="Mur ligase C-terminal" evidence="21">
    <location>
        <begin position="329"/>
        <end position="464"/>
    </location>
</feature>
<dbReference type="SUPFAM" id="SSF51984">
    <property type="entry name" value="MurCD N-terminal domain"/>
    <property type="match status" value="1"/>
</dbReference>
<comment type="pathway">
    <text evidence="3 19">Cell wall biogenesis; peptidoglycan biosynthesis.</text>
</comment>